<keyword evidence="1" id="KW-0175">Coiled coil</keyword>
<feature type="region of interest" description="Disordered" evidence="2">
    <location>
        <begin position="577"/>
        <end position="637"/>
    </location>
</feature>
<feature type="compositionally biased region" description="Polar residues" evidence="2">
    <location>
        <begin position="621"/>
        <end position="636"/>
    </location>
</feature>
<evidence type="ECO:0000313" key="6">
    <source>
        <dbReference type="Proteomes" id="UP001287286"/>
    </source>
</evidence>
<dbReference type="PANTHER" id="PTHR38701">
    <property type="entry name" value="CHROMOSOME 8, WHOLE GENOME SHOTGUN SEQUENCE"/>
    <property type="match status" value="1"/>
</dbReference>
<feature type="compositionally biased region" description="Basic and acidic residues" evidence="2">
    <location>
        <begin position="851"/>
        <end position="862"/>
    </location>
</feature>
<evidence type="ECO:0000256" key="2">
    <source>
        <dbReference type="SAM" id="MobiDB-lite"/>
    </source>
</evidence>
<reference evidence="4 5" key="2">
    <citation type="journal article" date="2016" name="Front. Microbiol.">
        <title>Genome and transcriptome sequences reveal the specific parasitism of the nematophagous Purpureocillium lilacinum 36-1.</title>
        <authorList>
            <person name="Xie J."/>
            <person name="Li S."/>
            <person name="Mo C."/>
            <person name="Xiao X."/>
            <person name="Peng D."/>
            <person name="Wang G."/>
            <person name="Xiao Y."/>
        </authorList>
    </citation>
    <scope>NUCLEOTIDE SEQUENCE [LARGE SCALE GENOMIC DNA]</scope>
    <source>
        <strain evidence="4 5">36-1</strain>
    </source>
</reference>
<reference evidence="4" key="1">
    <citation type="submission" date="2015-05" db="EMBL/GenBank/DDBJ databases">
        <authorList>
            <person name="Wang D.B."/>
            <person name="Wang M."/>
        </authorList>
    </citation>
    <scope>NUCLEOTIDE SEQUENCE</scope>
    <source>
        <strain evidence="4">36-1</strain>
    </source>
</reference>
<comment type="caution">
    <text evidence="4">The sequence shown here is derived from an EMBL/GenBank/DDBJ whole genome shotgun (WGS) entry which is preliminary data.</text>
</comment>
<feature type="region of interest" description="Disordered" evidence="2">
    <location>
        <begin position="87"/>
        <end position="404"/>
    </location>
</feature>
<dbReference type="EMBL" id="LCWV01000005">
    <property type="protein sequence ID" value="PWI72898.1"/>
    <property type="molecule type" value="Genomic_DNA"/>
</dbReference>
<sequence>MCGSGATAPTTEDSTYVSYTVYRCCWARLPRLVLVTTSNDPRPRMNPDGNAPRQGRGSVEFPSGARAQGAPHCAVPSALEFQLQLQLQDGSSPDDATTHTHLCLRSGPRETARGRNGMRRRDSSTSNSSKTTVSSTTSSKPRPPRPTSINPFAGDRRTAPRPPFIAIHPPLTHPPPLLSPRPSLRRPPSNPSLAAAAIAAASASASSSASSSGTRQPLRPRDGNSQKHHQHNVPLLTPTTTTRSTIASAARMPVGDRPRQPQLSAAAARSINRTPITPKIAAKAQTPVTPLARRPQSVHAPLGGDASTPGPPLLGANNITPRSGARQSRTDSVNNTPTGTPNPERNSDGGTGRPGLGASGTAPDGLRRSGDSPGESGDSNKFFYASDAKSSNQAGIQRPASVPQKPVTFFYANGISVEKQRNASPPGNIVAPASATPQEAKGNKFFYANGTPDLAPARPNLPHSGSGSIVSFNSRPVLGRPATSQSVTGMAPSVNSRPVSPIKASTPTLQALKGSPLPPLSPSQPSPMTSPSILPGSAAASKRRVSIDAAPKLIHKGHSRAGSVPVIEPAAASSFAMSPNTPETVSPPLSPDASQRAMTMASILQAAEELSERDDEGLSSRGPQSPTKSTHMSDSVSELVANARRERKVQDLEITNASLEAINRTLERQLRKQTAELRRFRRLSRAGRISLASGVSSRVASAALTDPPVDLTDLTEEESTQEEDSLDSLDDSDFSSGESTGADSASPNARLAARRKREEKRLQLDLTKHQELLIDSQKMNQSLKRCLNWTEDLIKEGQKALAYKVRVSDVHLGGRVLAPPDEEDEDNVSFVDDATMGPDNTGLELPWNKGPQDRDSGIELAK</sequence>
<evidence type="ECO:0000313" key="4">
    <source>
        <dbReference type="EMBL" id="PWI72898.1"/>
    </source>
</evidence>
<feature type="coiled-coil region" evidence="1">
    <location>
        <begin position="649"/>
        <end position="683"/>
    </location>
</feature>
<dbReference type="Proteomes" id="UP001287286">
    <property type="component" value="Unassembled WGS sequence"/>
</dbReference>
<dbReference type="Proteomes" id="UP000245956">
    <property type="component" value="Unassembled WGS sequence"/>
</dbReference>
<feature type="compositionally biased region" description="Pro residues" evidence="2">
    <location>
        <begin position="516"/>
        <end position="525"/>
    </location>
</feature>
<feature type="compositionally biased region" description="Acidic residues" evidence="2">
    <location>
        <begin position="713"/>
        <end position="733"/>
    </location>
</feature>
<dbReference type="EMBL" id="JAWRVI010000003">
    <property type="protein sequence ID" value="KAK4094456.1"/>
    <property type="molecule type" value="Genomic_DNA"/>
</dbReference>
<evidence type="ECO:0000313" key="5">
    <source>
        <dbReference type="Proteomes" id="UP000245956"/>
    </source>
</evidence>
<dbReference type="PANTHER" id="PTHR38701:SF1">
    <property type="entry name" value="UP-REGULATED DURING SEPTATION PROTEIN 1 DOMAIN-CONTAINING PROTEIN"/>
    <property type="match status" value="1"/>
</dbReference>
<feature type="region of interest" description="Disordered" evidence="2">
    <location>
        <begin position="476"/>
        <end position="543"/>
    </location>
</feature>
<accession>A0A2U3EEF9</accession>
<feature type="compositionally biased region" description="Basic and acidic residues" evidence="2">
    <location>
        <begin position="107"/>
        <end position="123"/>
    </location>
</feature>
<proteinExistence type="predicted"/>
<gene>
    <name evidence="4" type="ORF">PCL_09913</name>
    <name evidence="3" type="ORF">Purlil1_1061</name>
</gene>
<feature type="compositionally biased region" description="Polar residues" evidence="2">
    <location>
        <begin position="482"/>
        <end position="509"/>
    </location>
</feature>
<feature type="compositionally biased region" description="Low complexity" evidence="2">
    <location>
        <begin position="124"/>
        <end position="140"/>
    </location>
</feature>
<reference evidence="3 6" key="4">
    <citation type="journal article" date="2024" name="Microbiol. Resour. Announc.">
        <title>Genome annotations for the ascomycete fungi Trichoderma harzianum, Trichoderma aggressivum, and Purpureocillium lilacinum.</title>
        <authorList>
            <person name="Beijen E.P.W."/>
            <person name="Ohm R.A."/>
        </authorList>
    </citation>
    <scope>NUCLEOTIDE SEQUENCE [LARGE SCALE GENOMIC DNA]</scope>
    <source>
        <strain evidence="3 6">CBS 150709</strain>
    </source>
</reference>
<keyword evidence="6" id="KW-1185">Reference proteome</keyword>
<feature type="compositionally biased region" description="Polar residues" evidence="2">
    <location>
        <begin position="317"/>
        <end position="344"/>
    </location>
</feature>
<feature type="region of interest" description="Disordered" evidence="2">
    <location>
        <begin position="37"/>
        <end position="71"/>
    </location>
</feature>
<reference evidence="3" key="3">
    <citation type="submission" date="2023-11" db="EMBL/GenBank/DDBJ databases">
        <authorList>
            <person name="Beijen E."/>
            <person name="Ohm R.A."/>
        </authorList>
    </citation>
    <scope>NUCLEOTIDE SEQUENCE</scope>
    <source>
        <strain evidence="3">CBS 150709</strain>
    </source>
</reference>
<name>A0A2U3EEF9_PURLI</name>
<evidence type="ECO:0000313" key="3">
    <source>
        <dbReference type="EMBL" id="KAK4094456.1"/>
    </source>
</evidence>
<feature type="compositionally biased region" description="Low complexity" evidence="2">
    <location>
        <begin position="191"/>
        <end position="212"/>
    </location>
</feature>
<feature type="region of interest" description="Disordered" evidence="2">
    <location>
        <begin position="816"/>
        <end position="862"/>
    </location>
</feature>
<feature type="region of interest" description="Disordered" evidence="2">
    <location>
        <begin position="419"/>
        <end position="447"/>
    </location>
</feature>
<protein>
    <submittedName>
        <fullName evidence="4">Uncharacterized protein</fullName>
    </submittedName>
</protein>
<organism evidence="4 5">
    <name type="scientific">Purpureocillium lilacinum</name>
    <name type="common">Paecilomyces lilacinus</name>
    <dbReference type="NCBI Taxonomy" id="33203"/>
    <lineage>
        <taxon>Eukaryota</taxon>
        <taxon>Fungi</taxon>
        <taxon>Dikarya</taxon>
        <taxon>Ascomycota</taxon>
        <taxon>Pezizomycotina</taxon>
        <taxon>Sordariomycetes</taxon>
        <taxon>Hypocreomycetidae</taxon>
        <taxon>Hypocreales</taxon>
        <taxon>Ophiocordycipitaceae</taxon>
        <taxon>Purpureocillium</taxon>
    </lineage>
</organism>
<feature type="region of interest" description="Disordered" evidence="2">
    <location>
        <begin position="704"/>
        <end position="756"/>
    </location>
</feature>
<evidence type="ECO:0000256" key="1">
    <source>
        <dbReference type="SAM" id="Coils"/>
    </source>
</evidence>
<feature type="compositionally biased region" description="Gly residues" evidence="2">
    <location>
        <begin position="349"/>
        <end position="358"/>
    </location>
</feature>
<dbReference type="AlphaFoldDB" id="A0A2U3EEF9"/>